<dbReference type="Proteomes" id="UP000008068">
    <property type="component" value="Unassembled WGS sequence"/>
</dbReference>
<organism evidence="3">
    <name type="scientific">Caenorhabditis brenneri</name>
    <name type="common">Nematode worm</name>
    <dbReference type="NCBI Taxonomy" id="135651"/>
    <lineage>
        <taxon>Eukaryota</taxon>
        <taxon>Metazoa</taxon>
        <taxon>Ecdysozoa</taxon>
        <taxon>Nematoda</taxon>
        <taxon>Chromadorea</taxon>
        <taxon>Rhabditida</taxon>
        <taxon>Rhabditina</taxon>
        <taxon>Rhabditomorpha</taxon>
        <taxon>Rhabditoidea</taxon>
        <taxon>Rhabditidae</taxon>
        <taxon>Peloderinae</taxon>
        <taxon>Caenorhabditis</taxon>
    </lineage>
</organism>
<keyword evidence="1" id="KW-0812">Transmembrane</keyword>
<keyword evidence="1" id="KW-0472">Membrane</keyword>
<dbReference type="STRING" id="135651.G0MF37"/>
<dbReference type="Gene3D" id="3.40.720.10">
    <property type="entry name" value="Alkaline Phosphatase, subunit A"/>
    <property type="match status" value="1"/>
</dbReference>
<dbReference type="GO" id="GO:0005615">
    <property type="term" value="C:extracellular space"/>
    <property type="evidence" value="ECO:0007669"/>
    <property type="project" value="TreeGrafter"/>
</dbReference>
<dbReference type="AlphaFoldDB" id="G0MF37"/>
<reference evidence="3" key="1">
    <citation type="submission" date="2011-07" db="EMBL/GenBank/DDBJ databases">
        <authorList>
            <consortium name="Caenorhabditis brenneri Sequencing and Analysis Consortium"/>
            <person name="Wilson R.K."/>
        </authorList>
    </citation>
    <scope>NUCLEOTIDE SEQUENCE [LARGE SCALE GENOMIC DNA]</scope>
    <source>
        <strain evidence="3">PB2801</strain>
    </source>
</reference>
<gene>
    <name evidence="2" type="ORF">CAEBREN_18728</name>
</gene>
<dbReference type="eggNOG" id="KOG0842">
    <property type="taxonomic scope" value="Eukaryota"/>
</dbReference>
<keyword evidence="1" id="KW-1133">Transmembrane helix</keyword>
<dbReference type="InParanoid" id="G0MF37"/>
<sequence>MHHPFMLQYIPRQKLFSKFLIYGGLLQLLIISIFLAYRSEDKPEESAFHDHDTTNNYMNVCSLPVYDYWHPKVMQHIDYDFDPTSHCDRDFKPFTELMNGSWRIVEERKGMNCSARCFTGIDDYHVNITDWMPPGPVSCEFLEAVCWKDNREVYGYIHTQIIPKKSEVKTLVPNPPSVFVFLFDSMGTGQAKRSFPKTLSALSSRLESIEFPFVNKVGKSIEDINGENYGGVNIKADWDKNQYCYSFLNQSIFEDFEKFGYTTLSIDDWKAQMVNYPNCHGFQQSPTHHYMHPFYMIYEKFGMKITQKHLAGQFCREERHPAFEYFQDFVETYKEEPKFTWTWINSLGHDYINGFMRVDEEMLEIIERNLEMFENSFVLFMGDHGLRLGKKRFMETDIGSLEMHNPYLSISIPKSLRKNQAILEIMRQNSRKLQTHFDTRATILDILKYQPESGFSDRTTMNIPNEKGHSYLRRQPSFPRTCGQLPIPPEYCICRVEKTPVTDENLRNRFGNLLIDHVHDLLDNANFSSICERFEFLEVTSLLHYGHLNHSESTHNYEIIVMADAPSYAQFQTILMHNKETSQVAFGNIVRLDKYGDTGDCTSSSRFEKMCFCRNLTFRQKWEYRFIKQWKRLEAAIEYYLL</sequence>
<dbReference type="EMBL" id="GL379792">
    <property type="protein sequence ID" value="EGT54378.1"/>
    <property type="molecule type" value="Genomic_DNA"/>
</dbReference>
<keyword evidence="3" id="KW-1185">Reference proteome</keyword>
<dbReference type="PANTHER" id="PTHR10974">
    <property type="entry name" value="FI08016P-RELATED"/>
    <property type="match status" value="1"/>
</dbReference>
<protein>
    <submittedName>
        <fullName evidence="2">Uncharacterized protein</fullName>
    </submittedName>
</protein>
<accession>G0MF37</accession>
<dbReference type="InterPro" id="IPR017850">
    <property type="entry name" value="Alkaline_phosphatase_core_sf"/>
</dbReference>
<evidence type="ECO:0000256" key="1">
    <source>
        <dbReference type="SAM" id="Phobius"/>
    </source>
</evidence>
<dbReference type="PANTHER" id="PTHR10974:SF5">
    <property type="entry name" value="SULFATASE DOMAIN-CONTAINING PROTEIN"/>
    <property type="match status" value="1"/>
</dbReference>
<dbReference type="CDD" id="cd16021">
    <property type="entry name" value="ALP_like"/>
    <property type="match status" value="1"/>
</dbReference>
<proteinExistence type="predicted"/>
<dbReference type="SUPFAM" id="SSF53649">
    <property type="entry name" value="Alkaline phosphatase-like"/>
    <property type="match status" value="1"/>
</dbReference>
<feature type="transmembrane region" description="Helical" evidence="1">
    <location>
        <begin position="20"/>
        <end position="37"/>
    </location>
</feature>
<dbReference type="OrthoDB" id="5782315at2759"/>
<evidence type="ECO:0000313" key="2">
    <source>
        <dbReference type="EMBL" id="EGT54378.1"/>
    </source>
</evidence>
<dbReference type="Pfam" id="PF02995">
    <property type="entry name" value="DUF229"/>
    <property type="match status" value="1"/>
</dbReference>
<name>G0MF37_CAEBE</name>
<dbReference type="InterPro" id="IPR004245">
    <property type="entry name" value="DUF229"/>
</dbReference>
<evidence type="ECO:0000313" key="3">
    <source>
        <dbReference type="Proteomes" id="UP000008068"/>
    </source>
</evidence>
<dbReference type="HOGENOM" id="CLU_018076_1_0_1"/>